<evidence type="ECO:0000313" key="1">
    <source>
        <dbReference type="EMBL" id="KAK1864563.1"/>
    </source>
</evidence>
<dbReference type="EMBL" id="CM020619">
    <property type="protein sequence ID" value="KAK1864563.1"/>
    <property type="molecule type" value="Genomic_DNA"/>
</dbReference>
<keyword evidence="2" id="KW-1185">Reference proteome</keyword>
<accession>A0ACC3C389</accession>
<dbReference type="Proteomes" id="UP000798662">
    <property type="component" value="Chromosome 2"/>
</dbReference>
<gene>
    <name evidence="1" type="ORF">I4F81_007109</name>
</gene>
<organism evidence="1 2">
    <name type="scientific">Pyropia yezoensis</name>
    <name type="common">Susabi-nori</name>
    <name type="synonym">Porphyra yezoensis</name>
    <dbReference type="NCBI Taxonomy" id="2788"/>
    <lineage>
        <taxon>Eukaryota</taxon>
        <taxon>Rhodophyta</taxon>
        <taxon>Bangiophyceae</taxon>
        <taxon>Bangiales</taxon>
        <taxon>Bangiaceae</taxon>
        <taxon>Pyropia</taxon>
    </lineage>
</organism>
<sequence length="375" mass="40713">MEGVGVPTGELVLVFFAVVLSLLLTVWVTVGVDEDAEPRRIMGVTITPAMFYEFGVWVLAGSCLVCGFLPLGLMFSGRVSLDATATALTGLLPAVIVLLGDDVRLLKARAHMRKTPTLRTDAALRFLRLGAVDVRRVVFSDPNIETTPEEAEYTLCRDAKDDERYTTVHHLYSQPPKGDSQRRDTAVAALALAVDLVVAGDLVLHYFEDYLRSLVRSPHFHKSLDTTAATCNQFFEKVGLANQWGPISASSSSFGTPDGFSKCTRGQKYGMVFFLLTEASGNFAVEAGTALGLGTHLVDLLSLKDSATQMPTEVAPSGAPVPPPRKDAVEQKVFDAIHKWLGAWKARDLPPRESIADEAGPRVEPLDRVTVVRDS</sequence>
<comment type="caution">
    <text evidence="1">The sequence shown here is derived from an EMBL/GenBank/DDBJ whole genome shotgun (WGS) entry which is preliminary data.</text>
</comment>
<name>A0ACC3C389_PYRYE</name>
<reference evidence="1" key="1">
    <citation type="submission" date="2019-11" db="EMBL/GenBank/DDBJ databases">
        <title>Nori genome reveals adaptations in red seaweeds to the harsh intertidal environment.</title>
        <authorList>
            <person name="Wang D."/>
            <person name="Mao Y."/>
        </authorList>
    </citation>
    <scope>NUCLEOTIDE SEQUENCE</scope>
    <source>
        <tissue evidence="1">Gametophyte</tissue>
    </source>
</reference>
<protein>
    <submittedName>
        <fullName evidence="1">Uncharacterized protein</fullName>
    </submittedName>
</protein>
<evidence type="ECO:0000313" key="2">
    <source>
        <dbReference type="Proteomes" id="UP000798662"/>
    </source>
</evidence>
<proteinExistence type="predicted"/>